<protein>
    <submittedName>
        <fullName evidence="1">Glycerol uptake operon antiterminator</fullName>
    </submittedName>
</protein>
<dbReference type="Gene3D" id="3.20.20.70">
    <property type="entry name" value="Aldolase class I"/>
    <property type="match status" value="1"/>
</dbReference>
<sequence>MGCMTTTDRDVARSTTANSVLEALRDDPVIASVKNASALDEVLASDRGVVFVLYGSVLDVADVIDRAKDAGKTVFVDVDLLDGFSSREVVVTWIAEHTRADGVLSTKSNLVRAAKRAGLVAVQRFFLVDSFSYHQLPRVVEQAKPDAIEILPGCMPRVITWLRDDTAVPVIAGGLVCDKADVVAALGAGAIAVASSNRDVWGM</sequence>
<proteinExistence type="predicted"/>
<dbReference type="EMBL" id="SNVW01000006">
    <property type="protein sequence ID" value="TDN43987.1"/>
    <property type="molecule type" value="Genomic_DNA"/>
</dbReference>
<dbReference type="InterPro" id="IPR006699">
    <property type="entry name" value="GlpP"/>
</dbReference>
<reference evidence="1 2" key="1">
    <citation type="submission" date="2019-03" db="EMBL/GenBank/DDBJ databases">
        <title>Genomic analyses of the natural microbiome of Caenorhabditis elegans.</title>
        <authorList>
            <person name="Samuel B."/>
        </authorList>
    </citation>
    <scope>NUCLEOTIDE SEQUENCE [LARGE SCALE GENOMIC DNA]</scope>
    <source>
        <strain evidence="1 2">JUb65</strain>
    </source>
</reference>
<evidence type="ECO:0000313" key="1">
    <source>
        <dbReference type="EMBL" id="TDN43987.1"/>
    </source>
</evidence>
<dbReference type="PANTHER" id="PTHR35787">
    <property type="entry name" value="GLYCEROL UPTAKE OPERON ANTITERMINATOR REGULATORY PROTEIN"/>
    <property type="match status" value="1"/>
</dbReference>
<accession>A0A4R6DH39</accession>
<gene>
    <name evidence="1" type="ORF">EDF64_106161</name>
</gene>
<dbReference type="Pfam" id="PF04309">
    <property type="entry name" value="G3P_antiterm"/>
    <property type="match status" value="1"/>
</dbReference>
<dbReference type="PIRSF" id="PIRSF016897">
    <property type="entry name" value="GlpP"/>
    <property type="match status" value="1"/>
</dbReference>
<evidence type="ECO:0000313" key="2">
    <source>
        <dbReference type="Proteomes" id="UP000295764"/>
    </source>
</evidence>
<dbReference type="PANTHER" id="PTHR35787:SF1">
    <property type="entry name" value="GLYCEROL UPTAKE OPERON ANTITERMINATOR REGULATORY PROTEIN"/>
    <property type="match status" value="1"/>
</dbReference>
<name>A0A4R6DH39_9MICO</name>
<dbReference type="GO" id="GO:0006355">
    <property type="term" value="P:regulation of DNA-templated transcription"/>
    <property type="evidence" value="ECO:0007669"/>
    <property type="project" value="InterPro"/>
</dbReference>
<dbReference type="InterPro" id="IPR013785">
    <property type="entry name" value="Aldolase_TIM"/>
</dbReference>
<dbReference type="SUPFAM" id="SSF110391">
    <property type="entry name" value="GlpP-like"/>
    <property type="match status" value="1"/>
</dbReference>
<dbReference type="GO" id="GO:0006071">
    <property type="term" value="P:glycerol metabolic process"/>
    <property type="evidence" value="ECO:0007669"/>
    <property type="project" value="InterPro"/>
</dbReference>
<comment type="caution">
    <text evidence="1">The sequence shown here is derived from an EMBL/GenBank/DDBJ whole genome shotgun (WGS) entry which is preliminary data.</text>
</comment>
<organism evidence="1 2">
    <name type="scientific">Curtobacterium flaccumfaciens</name>
    <dbReference type="NCBI Taxonomy" id="2035"/>
    <lineage>
        <taxon>Bacteria</taxon>
        <taxon>Bacillati</taxon>
        <taxon>Actinomycetota</taxon>
        <taxon>Actinomycetes</taxon>
        <taxon>Micrococcales</taxon>
        <taxon>Microbacteriaceae</taxon>
        <taxon>Curtobacterium</taxon>
    </lineage>
</organism>
<dbReference type="AlphaFoldDB" id="A0A4R6DH39"/>
<dbReference type="Proteomes" id="UP000295764">
    <property type="component" value="Unassembled WGS sequence"/>
</dbReference>